<reference evidence="11" key="1">
    <citation type="submission" date="2016-04" db="UniProtKB">
        <authorList>
            <consortium name="WormBaseParasite"/>
        </authorList>
    </citation>
    <scope>IDENTIFICATION</scope>
</reference>
<dbReference type="Pfam" id="PF08547">
    <property type="entry name" value="CIA30"/>
    <property type="match status" value="1"/>
</dbReference>
<dbReference type="InterPro" id="IPR035979">
    <property type="entry name" value="RBD_domain_sf"/>
</dbReference>
<dbReference type="STRING" id="1147741.A0A158Q854"/>
<evidence type="ECO:0000256" key="1">
    <source>
        <dbReference type="ARBA" id="ARBA00004123"/>
    </source>
</evidence>
<dbReference type="SMART" id="SM00360">
    <property type="entry name" value="RRM"/>
    <property type="match status" value="2"/>
</dbReference>
<evidence type="ECO:0000256" key="2">
    <source>
        <dbReference type="ARBA" id="ARBA00006357"/>
    </source>
</evidence>
<evidence type="ECO:0000256" key="8">
    <source>
        <dbReference type="SAM" id="MobiDB-lite"/>
    </source>
</evidence>
<dbReference type="InterPro" id="IPR000504">
    <property type="entry name" value="RRM_dom"/>
</dbReference>
<dbReference type="InterPro" id="IPR047021">
    <property type="entry name" value="REXO1/3/4-like"/>
</dbReference>
<dbReference type="SUPFAM" id="SSF53098">
    <property type="entry name" value="Ribonuclease H-like"/>
    <property type="match status" value="1"/>
</dbReference>
<evidence type="ECO:0000259" key="9">
    <source>
        <dbReference type="PROSITE" id="PS50102"/>
    </source>
</evidence>
<evidence type="ECO:0000313" key="11">
    <source>
        <dbReference type="WBParaSite" id="EEL_0000649801-mRNA-1"/>
    </source>
</evidence>
<dbReference type="WBParaSite" id="EEL_0000649801-mRNA-1">
    <property type="protein sequence ID" value="EEL_0000649801-mRNA-1"/>
    <property type="gene ID" value="EEL_0000649801"/>
</dbReference>
<evidence type="ECO:0000313" key="10">
    <source>
        <dbReference type="Proteomes" id="UP000050640"/>
    </source>
</evidence>
<dbReference type="PANTHER" id="PTHR12801:SF82">
    <property type="entry name" value="RNA EXONUCLEASE 5"/>
    <property type="match status" value="1"/>
</dbReference>
<dbReference type="InterPro" id="IPR012337">
    <property type="entry name" value="RNaseH-like_sf"/>
</dbReference>
<dbReference type="Pfam" id="PF00929">
    <property type="entry name" value="RNase_T"/>
    <property type="match status" value="1"/>
</dbReference>
<dbReference type="Proteomes" id="UP000050640">
    <property type="component" value="Unplaced"/>
</dbReference>
<name>A0A158Q854_9BILA</name>
<dbReference type="GO" id="GO:0010629">
    <property type="term" value="P:negative regulation of gene expression"/>
    <property type="evidence" value="ECO:0007669"/>
    <property type="project" value="UniProtKB-ARBA"/>
</dbReference>
<dbReference type="GO" id="GO:0003723">
    <property type="term" value="F:RNA binding"/>
    <property type="evidence" value="ECO:0007669"/>
    <property type="project" value="UniProtKB-UniRule"/>
</dbReference>
<dbReference type="CDD" id="cd06145">
    <property type="entry name" value="REX1_like"/>
    <property type="match status" value="1"/>
</dbReference>
<dbReference type="InterPro" id="IPR013857">
    <property type="entry name" value="NADH-UbQ_OxRdtase-assoc_prot30"/>
</dbReference>
<comment type="similarity">
    <text evidence="2">Belongs to the REXO1/REXO3 family.</text>
</comment>
<organism evidence="10 11">
    <name type="scientific">Elaeophora elaphi</name>
    <dbReference type="NCBI Taxonomy" id="1147741"/>
    <lineage>
        <taxon>Eukaryota</taxon>
        <taxon>Metazoa</taxon>
        <taxon>Ecdysozoa</taxon>
        <taxon>Nematoda</taxon>
        <taxon>Chromadorea</taxon>
        <taxon>Rhabditida</taxon>
        <taxon>Spirurina</taxon>
        <taxon>Spiruromorpha</taxon>
        <taxon>Filarioidea</taxon>
        <taxon>Onchocercidae</taxon>
        <taxon>Elaeophora</taxon>
    </lineage>
</organism>
<evidence type="ECO:0000256" key="6">
    <source>
        <dbReference type="ARBA" id="ARBA00023242"/>
    </source>
</evidence>
<dbReference type="InterPro" id="IPR008979">
    <property type="entry name" value="Galactose-bd-like_sf"/>
</dbReference>
<keyword evidence="3" id="KW-0540">Nuclease</keyword>
<evidence type="ECO:0000256" key="5">
    <source>
        <dbReference type="ARBA" id="ARBA00022839"/>
    </source>
</evidence>
<dbReference type="FunFam" id="3.30.420.10:FF:000031">
    <property type="entry name" value="RNA exonuclease 1"/>
    <property type="match status" value="1"/>
</dbReference>
<evidence type="ECO:0000256" key="7">
    <source>
        <dbReference type="PROSITE-ProRule" id="PRU00176"/>
    </source>
</evidence>
<dbReference type="SUPFAM" id="SSF54928">
    <property type="entry name" value="RNA-binding domain, RBD"/>
    <property type="match status" value="2"/>
</dbReference>
<dbReference type="InterPro" id="IPR034922">
    <property type="entry name" value="REX1-like_exo"/>
</dbReference>
<dbReference type="GO" id="GO:0004527">
    <property type="term" value="F:exonuclease activity"/>
    <property type="evidence" value="ECO:0007669"/>
    <property type="project" value="UniProtKB-KW"/>
</dbReference>
<dbReference type="Gene3D" id="3.30.70.330">
    <property type="match status" value="2"/>
</dbReference>
<protein>
    <submittedName>
        <fullName evidence="11">Exonuclease domain-containing protein</fullName>
    </submittedName>
</protein>
<sequence length="1340" mass="153288">MFEVSSNKERRKLKKLKKNINELLLLSGDDPTAVNPTSLTFLGHSFDDKNISLKLHEKLRTMRSLKDSPKINLNLNKLNGMRLRSQNIAELVHYVSFHSVDKPLWISLRPNRGILQTVIFRVGCDLEMIESNKKDTYIDQLFGSKFFIRMQREVWNNMEFWTSMLNVSISKFERLKRIVGHANVLEEHIKCDVKSAVLVTLRQMIDFCYPFPKINCIEVSTPVIPTKERYDAVKPDSPFFAVDCEMCTTETGESELTRISIVNECYEVLLDTLVKPRNKIVDYVTKYSGITAKMLENVNVRVEDVQKALSHILPNDAILVGHTLECDFSAMRITHPYCVDISLCLNLSGKDRQRTSLKTLARIFLNEEIQGENGHCSVDDAVITMRLLKYKLSHGVRFGNVSLGWSFDDWARENGLTTSGARIDKSKNLCSEADVNEEPQQKKRCVDLESIVRACDSCGRPLSVACIVPYCACKKNVVKYCVICCLNSVPPQTPSGEPTLNWSDAFQICAAGCEPILHFLQLDKGKSAFCAIPGSIKGNANNEHEVYVNTNDYDSLDELVKRVSEEIISHNVVMVDIDTGRLKMKIDEKPIVTVDNALRKMISYASWNSLIILVFSSPQESVCYINVKTQSRRAVLPPALCDLSRVNRFVMLCKGIAAWSNLHCIRPMTIFFLQESTLPLKDDKKKSVAELQGKLEKKVRSIFRREVQPNNLSFPNKYMRPDFNPQAELKDIVTEMPGFLFKNAVESAKEMKDNFGIYKPKILEDLGNLRHGQFRKDISFKTAEVSFKFWRSGADSDSNEGYSKCEFVPTDQKTALFRGTLSTELIKDGRIERAGWAAIKFEERGPFFKKRYFSKWSNYSHFLIKCRGDGRTYKISLNSPLLFDVTWGDAHSYYLHTHGGPYWQYEAIPFSKFIHTVRNRIMDKQHPIKNVNVSSLTIMLMDRIDGDFSLEIDYIGVVHDRNFPTSRVQARVILKNVSWFTGEKDLKFHFGRFGKVQHVKLLYDWETGLHRGFAFIVFENIDDAVKAVQQRNHYINGRQMATRSVRKSVSVLKTFNGARRNDLFVKKISWVTAELTKHFSQFGKVKNITLPFDLRTGLHKGFAFISFENNDFYENMKKFNGKHVIDDEEVICSLASEGKPSLLTDANMTPFNSKNGFEMDISKANSDDEVGIVEFIKTETNIKEKEVKGEADSEINSINSANFQDSEKQPKKTNSLQTLQKSDDSKETSEKNGLFKNAVSRRLADMVRENEGDNEMHKKTYTSVRLSNSFHITKNGFTDRINTSNRSFMVSTMKYTPMHNMYGKVTFFMSFVLTGSISYIEYGLCQIMLNLKMTVFDIVM</sequence>
<proteinExistence type="inferred from homology"/>
<keyword evidence="7" id="KW-0694">RNA-binding</keyword>
<dbReference type="GO" id="GO:0005634">
    <property type="term" value="C:nucleus"/>
    <property type="evidence" value="ECO:0007669"/>
    <property type="project" value="UniProtKB-SubCell"/>
</dbReference>
<dbReference type="InterPro" id="IPR013520">
    <property type="entry name" value="Ribonucl_H"/>
</dbReference>
<keyword evidence="6" id="KW-0539">Nucleus</keyword>
<dbReference type="SUPFAM" id="SSF49785">
    <property type="entry name" value="Galactose-binding domain-like"/>
    <property type="match status" value="1"/>
</dbReference>
<dbReference type="PROSITE" id="PS50102">
    <property type="entry name" value="RRM"/>
    <property type="match status" value="2"/>
</dbReference>
<dbReference type="Pfam" id="PF00076">
    <property type="entry name" value="RRM_1"/>
    <property type="match status" value="2"/>
</dbReference>
<feature type="domain" description="RRM" evidence="9">
    <location>
        <begin position="970"/>
        <end position="1052"/>
    </location>
</feature>
<keyword evidence="4" id="KW-0378">Hydrolase</keyword>
<dbReference type="InterPro" id="IPR012677">
    <property type="entry name" value="Nucleotide-bd_a/b_plait_sf"/>
</dbReference>
<feature type="domain" description="RRM" evidence="9">
    <location>
        <begin position="1061"/>
        <end position="1137"/>
    </location>
</feature>
<evidence type="ECO:0000256" key="3">
    <source>
        <dbReference type="ARBA" id="ARBA00022722"/>
    </source>
</evidence>
<dbReference type="PANTHER" id="PTHR12801">
    <property type="entry name" value="RNA EXONUCLEASE REXO1 / RECO3 FAMILY MEMBER-RELATED"/>
    <property type="match status" value="1"/>
</dbReference>
<dbReference type="Gene3D" id="3.30.420.10">
    <property type="entry name" value="Ribonuclease H-like superfamily/Ribonuclease H"/>
    <property type="match status" value="1"/>
</dbReference>
<accession>A0A158Q854</accession>
<keyword evidence="10" id="KW-1185">Reference proteome</keyword>
<evidence type="ECO:0000256" key="4">
    <source>
        <dbReference type="ARBA" id="ARBA00022801"/>
    </source>
</evidence>
<feature type="region of interest" description="Disordered" evidence="8">
    <location>
        <begin position="1200"/>
        <end position="1234"/>
    </location>
</feature>
<feature type="compositionally biased region" description="Basic and acidic residues" evidence="8">
    <location>
        <begin position="1221"/>
        <end position="1230"/>
    </location>
</feature>
<dbReference type="SMART" id="SM00479">
    <property type="entry name" value="EXOIII"/>
    <property type="match status" value="1"/>
</dbReference>
<keyword evidence="5" id="KW-0269">Exonuclease</keyword>
<dbReference type="InterPro" id="IPR036397">
    <property type="entry name" value="RNaseH_sf"/>
</dbReference>
<comment type="subcellular location">
    <subcellularLocation>
        <location evidence="1">Nucleus</location>
    </subcellularLocation>
</comment>